<evidence type="ECO:0000313" key="1">
    <source>
        <dbReference type="EMBL" id="PNR36597.1"/>
    </source>
</evidence>
<sequence length="154" mass="18298">MGYVLELFKKCIYMVWSYLHGLYMSRSSSPMEQYEEKSNMQGICGDTWEGSRFYIRAFKILLMKKNMLNKNQCINLCKKIENVTKVFDHHLICTNDKLEFGLLLSELFFTLNKSYSLMKKCGKSNWCEEAIFQLNNKETFRELILDLKCCDIFK</sequence>
<dbReference type="Gramene" id="Pp3c17_21750V3.2">
    <property type="protein sequence ID" value="PAC:32906170.CDS.1"/>
    <property type="gene ID" value="Pp3c17_21750"/>
</dbReference>
<dbReference type="EnsemblPlants" id="Pp3c17_21750V3.2">
    <property type="protein sequence ID" value="PAC:32906170.CDS.1"/>
    <property type="gene ID" value="Pp3c17_21750"/>
</dbReference>
<reference evidence="1 3" key="2">
    <citation type="journal article" date="2018" name="Plant J.">
        <title>The Physcomitrella patens chromosome-scale assembly reveals moss genome structure and evolution.</title>
        <authorList>
            <person name="Lang D."/>
            <person name="Ullrich K.K."/>
            <person name="Murat F."/>
            <person name="Fuchs J."/>
            <person name="Jenkins J."/>
            <person name="Haas F.B."/>
            <person name="Piednoel M."/>
            <person name="Gundlach H."/>
            <person name="Van Bel M."/>
            <person name="Meyberg R."/>
            <person name="Vives C."/>
            <person name="Morata J."/>
            <person name="Symeonidi A."/>
            <person name="Hiss M."/>
            <person name="Muchero W."/>
            <person name="Kamisugi Y."/>
            <person name="Saleh O."/>
            <person name="Blanc G."/>
            <person name="Decker E.L."/>
            <person name="van Gessel N."/>
            <person name="Grimwood J."/>
            <person name="Hayes R.D."/>
            <person name="Graham S.W."/>
            <person name="Gunter L.E."/>
            <person name="McDaniel S.F."/>
            <person name="Hoernstein S.N.W."/>
            <person name="Larsson A."/>
            <person name="Li F.W."/>
            <person name="Perroud P.F."/>
            <person name="Phillips J."/>
            <person name="Ranjan P."/>
            <person name="Rokshar D.S."/>
            <person name="Rothfels C.J."/>
            <person name="Schneider L."/>
            <person name="Shu S."/>
            <person name="Stevenson D.W."/>
            <person name="Thummler F."/>
            <person name="Tillich M."/>
            <person name="Villarreal Aguilar J.C."/>
            <person name="Widiez T."/>
            <person name="Wong G.K."/>
            <person name="Wymore A."/>
            <person name="Zhang Y."/>
            <person name="Zimmer A.D."/>
            <person name="Quatrano R.S."/>
            <person name="Mayer K.F.X."/>
            <person name="Goodstein D."/>
            <person name="Casacuberta J.M."/>
            <person name="Vandepoele K."/>
            <person name="Reski R."/>
            <person name="Cuming A.C."/>
            <person name="Tuskan G.A."/>
            <person name="Maumus F."/>
            <person name="Salse J."/>
            <person name="Schmutz J."/>
            <person name="Rensing S.A."/>
        </authorList>
    </citation>
    <scope>NUCLEOTIDE SEQUENCE [LARGE SCALE GENOMIC DNA]</scope>
    <source>
        <strain evidence="2 3">cv. Gransden 2004</strain>
    </source>
</reference>
<keyword evidence="3" id="KW-1185">Reference proteome</keyword>
<reference evidence="1 3" key="1">
    <citation type="journal article" date="2008" name="Science">
        <title>The Physcomitrella genome reveals evolutionary insights into the conquest of land by plants.</title>
        <authorList>
            <person name="Rensing S."/>
            <person name="Lang D."/>
            <person name="Zimmer A."/>
            <person name="Terry A."/>
            <person name="Salamov A."/>
            <person name="Shapiro H."/>
            <person name="Nishiyama T."/>
            <person name="Perroud P.-F."/>
            <person name="Lindquist E."/>
            <person name="Kamisugi Y."/>
            <person name="Tanahashi T."/>
            <person name="Sakakibara K."/>
            <person name="Fujita T."/>
            <person name="Oishi K."/>
            <person name="Shin-I T."/>
            <person name="Kuroki Y."/>
            <person name="Toyoda A."/>
            <person name="Suzuki Y."/>
            <person name="Hashimoto A."/>
            <person name="Yamaguchi K."/>
            <person name="Sugano A."/>
            <person name="Kohara Y."/>
            <person name="Fujiyama A."/>
            <person name="Anterola A."/>
            <person name="Aoki S."/>
            <person name="Ashton N."/>
            <person name="Barbazuk W.B."/>
            <person name="Barker E."/>
            <person name="Bennetzen J."/>
            <person name="Bezanilla M."/>
            <person name="Blankenship R."/>
            <person name="Cho S.H."/>
            <person name="Dutcher S."/>
            <person name="Estelle M."/>
            <person name="Fawcett J.A."/>
            <person name="Gundlach H."/>
            <person name="Hanada K."/>
            <person name="Heyl A."/>
            <person name="Hicks K.A."/>
            <person name="Hugh J."/>
            <person name="Lohr M."/>
            <person name="Mayer K."/>
            <person name="Melkozernov A."/>
            <person name="Murata T."/>
            <person name="Nelson D."/>
            <person name="Pils B."/>
            <person name="Prigge M."/>
            <person name="Reiss B."/>
            <person name="Renner T."/>
            <person name="Rombauts S."/>
            <person name="Rushton P."/>
            <person name="Sanderfoot A."/>
            <person name="Schween G."/>
            <person name="Shiu S.-H."/>
            <person name="Stueber K."/>
            <person name="Theodoulou F.L."/>
            <person name="Tu H."/>
            <person name="Van de Peer Y."/>
            <person name="Verrier P.J."/>
            <person name="Waters E."/>
            <person name="Wood A."/>
            <person name="Yang L."/>
            <person name="Cove D."/>
            <person name="Cuming A."/>
            <person name="Hasebe M."/>
            <person name="Lucas S."/>
            <person name="Mishler D.B."/>
            <person name="Reski R."/>
            <person name="Grigoriev I."/>
            <person name="Quatrano R.S."/>
            <person name="Boore J.L."/>
        </authorList>
    </citation>
    <scope>NUCLEOTIDE SEQUENCE [LARGE SCALE GENOMIC DNA]</scope>
    <source>
        <strain evidence="2 3">cv. Gransden 2004</strain>
    </source>
</reference>
<protein>
    <submittedName>
        <fullName evidence="1 2">Uncharacterized protein</fullName>
    </submittedName>
</protein>
<dbReference type="Gramene" id="Pp3c17_21750V3.1">
    <property type="protein sequence ID" value="PAC:32906169.CDS.1"/>
    <property type="gene ID" value="Pp3c17_21750"/>
</dbReference>
<accession>A0A2K1J4Y8</accession>
<dbReference type="InParanoid" id="A0A2K1J4Y8"/>
<dbReference type="EMBL" id="ABEU02000017">
    <property type="protein sequence ID" value="PNR36597.1"/>
    <property type="molecule type" value="Genomic_DNA"/>
</dbReference>
<dbReference type="Proteomes" id="UP000006727">
    <property type="component" value="Chromosome 17"/>
</dbReference>
<name>A0A2K1J4Y8_PHYPA</name>
<reference evidence="2" key="3">
    <citation type="submission" date="2020-12" db="UniProtKB">
        <authorList>
            <consortium name="EnsemblPlants"/>
        </authorList>
    </citation>
    <scope>IDENTIFICATION</scope>
</reference>
<proteinExistence type="predicted"/>
<dbReference type="AlphaFoldDB" id="A0A2K1J4Y8"/>
<dbReference type="EnsemblPlants" id="Pp3c17_21750V3.1">
    <property type="protein sequence ID" value="PAC:32906169.CDS.1"/>
    <property type="gene ID" value="Pp3c17_21750"/>
</dbReference>
<evidence type="ECO:0000313" key="3">
    <source>
        <dbReference type="Proteomes" id="UP000006727"/>
    </source>
</evidence>
<evidence type="ECO:0000313" key="2">
    <source>
        <dbReference type="EnsemblPlants" id="PAC:32906169.CDS.1"/>
    </source>
</evidence>
<organism evidence="1">
    <name type="scientific">Physcomitrium patens</name>
    <name type="common">Spreading-leaved earth moss</name>
    <name type="synonym">Physcomitrella patens</name>
    <dbReference type="NCBI Taxonomy" id="3218"/>
    <lineage>
        <taxon>Eukaryota</taxon>
        <taxon>Viridiplantae</taxon>
        <taxon>Streptophyta</taxon>
        <taxon>Embryophyta</taxon>
        <taxon>Bryophyta</taxon>
        <taxon>Bryophytina</taxon>
        <taxon>Bryopsida</taxon>
        <taxon>Funariidae</taxon>
        <taxon>Funariales</taxon>
        <taxon>Funariaceae</taxon>
        <taxon>Physcomitrium</taxon>
    </lineage>
</organism>
<gene>
    <name evidence="1" type="ORF">PHYPA_022448</name>
</gene>